<accession>A0A254Q220</accession>
<keyword evidence="3" id="KW-1185">Reference proteome</keyword>
<dbReference type="RefSeq" id="WP_088526690.1">
    <property type="nucleotide sequence ID" value="NZ_NGUO01000002.1"/>
</dbReference>
<dbReference type="Pfam" id="PF01380">
    <property type="entry name" value="SIS"/>
    <property type="match status" value="1"/>
</dbReference>
<dbReference type="Proteomes" id="UP000198104">
    <property type="component" value="Unassembled WGS sequence"/>
</dbReference>
<feature type="domain" description="SIS" evidence="1">
    <location>
        <begin position="28"/>
        <end position="176"/>
    </location>
</feature>
<name>A0A254Q220_9BURK</name>
<evidence type="ECO:0000313" key="3">
    <source>
        <dbReference type="Proteomes" id="UP000198104"/>
    </source>
</evidence>
<dbReference type="PANTHER" id="PTHR38418:SF2">
    <property type="entry name" value="SUGAR ISOMERASE, KPSF_GUTQ (AFU_ORTHOLOGUE AFUA_6G08860)"/>
    <property type="match status" value="1"/>
</dbReference>
<dbReference type="AlphaFoldDB" id="A0A254Q220"/>
<organism evidence="2 3">
    <name type="scientific">Polynucleobacter aenigmaticus</name>
    <dbReference type="NCBI Taxonomy" id="1743164"/>
    <lineage>
        <taxon>Bacteria</taxon>
        <taxon>Pseudomonadati</taxon>
        <taxon>Pseudomonadota</taxon>
        <taxon>Betaproteobacteria</taxon>
        <taxon>Burkholderiales</taxon>
        <taxon>Burkholderiaceae</taxon>
        <taxon>Polynucleobacter</taxon>
    </lineage>
</organism>
<dbReference type="PROSITE" id="PS51464">
    <property type="entry name" value="SIS"/>
    <property type="match status" value="1"/>
</dbReference>
<gene>
    <name evidence="2" type="ORF">CBI30_02295</name>
</gene>
<protein>
    <submittedName>
        <fullName evidence="2">Iron dicitrate transport regulator FecR</fullName>
    </submittedName>
</protein>
<comment type="caution">
    <text evidence="2">The sequence shown here is derived from an EMBL/GenBank/DDBJ whole genome shotgun (WGS) entry which is preliminary data.</text>
</comment>
<dbReference type="SUPFAM" id="SSF53697">
    <property type="entry name" value="SIS domain"/>
    <property type="match status" value="1"/>
</dbReference>
<evidence type="ECO:0000259" key="1">
    <source>
        <dbReference type="PROSITE" id="PS51464"/>
    </source>
</evidence>
<proteinExistence type="predicted"/>
<dbReference type="CDD" id="cd05014">
    <property type="entry name" value="SIS_Kpsf"/>
    <property type="match status" value="1"/>
</dbReference>
<dbReference type="GO" id="GO:1901135">
    <property type="term" value="P:carbohydrate derivative metabolic process"/>
    <property type="evidence" value="ECO:0007669"/>
    <property type="project" value="InterPro"/>
</dbReference>
<reference evidence="2 3" key="1">
    <citation type="submission" date="2017-05" db="EMBL/GenBank/DDBJ databases">
        <title>Polynucleobacter sp. MWH-K35W1 isolated from the permanently anoxic monimolimnion of a meromictic lake.</title>
        <authorList>
            <person name="Hahn M.W."/>
        </authorList>
    </citation>
    <scope>NUCLEOTIDE SEQUENCE [LARGE SCALE GENOMIC DNA]</scope>
    <source>
        <strain evidence="2 3">MWH-K35W1</strain>
    </source>
</reference>
<dbReference type="Gene3D" id="3.40.50.10490">
    <property type="entry name" value="Glucose-6-phosphate isomerase like protein, domain 1"/>
    <property type="match status" value="1"/>
</dbReference>
<dbReference type="PANTHER" id="PTHR38418">
    <property type="entry name" value="SUGAR ISOMERASE, KPSF/GUTQ (AFU_ORTHOLOGUE AFUA_6G08860)"/>
    <property type="match status" value="1"/>
</dbReference>
<evidence type="ECO:0000313" key="2">
    <source>
        <dbReference type="EMBL" id="OWS72604.1"/>
    </source>
</evidence>
<dbReference type="InterPro" id="IPR046348">
    <property type="entry name" value="SIS_dom_sf"/>
</dbReference>
<dbReference type="GO" id="GO:0097367">
    <property type="term" value="F:carbohydrate derivative binding"/>
    <property type="evidence" value="ECO:0007669"/>
    <property type="project" value="InterPro"/>
</dbReference>
<dbReference type="EMBL" id="NGUO01000002">
    <property type="protein sequence ID" value="OWS72604.1"/>
    <property type="molecule type" value="Genomic_DNA"/>
</dbReference>
<sequence length="196" mass="20774">MQKLIQDVLAAEAKAISSISDQNPFQQCTELFLRAKANGGKLVISGVGKAGEVGKKMAVTFCSVGLPSVFLHPLEAQHGDLGLLHQNDVLMLISNSGQTREILELETLAKRLIPSLQIIAITGKQNSPLANKSNYVLWTGDPTEACPLGLTPTTSTTCMSVIGDVLAVLVVQMSGYGANDYALRHHSGYLGSKAKG</sequence>
<dbReference type="InterPro" id="IPR001347">
    <property type="entry name" value="SIS_dom"/>
</dbReference>
<dbReference type="OrthoDB" id="9762536at2"/>
<dbReference type="InterPro" id="IPR035474">
    <property type="entry name" value="SIS_Kpsf"/>
</dbReference>